<feature type="compositionally biased region" description="Basic and acidic residues" evidence="1">
    <location>
        <begin position="58"/>
        <end position="83"/>
    </location>
</feature>
<accession>A0A8K0I8C4</accession>
<dbReference type="EMBL" id="CM017876">
    <property type="protein sequence ID" value="KAG1341874.1"/>
    <property type="molecule type" value="Genomic_DNA"/>
</dbReference>
<keyword evidence="3" id="KW-1185">Reference proteome</keyword>
<reference evidence="2" key="1">
    <citation type="journal article" date="2017" name="Gigascience">
        <title>The genome draft of coconut (Cocos nucifera).</title>
        <authorList>
            <person name="Xiao Y."/>
            <person name="Xu P."/>
            <person name="Fan H."/>
            <person name="Baudouin L."/>
            <person name="Xia W."/>
            <person name="Bocs S."/>
            <person name="Xu J."/>
            <person name="Li Q."/>
            <person name="Guo A."/>
            <person name="Zhou L."/>
            <person name="Li J."/>
            <person name="Wu Y."/>
            <person name="Ma Z."/>
            <person name="Armero A."/>
            <person name="Issali A.E."/>
            <person name="Liu N."/>
            <person name="Peng M."/>
            <person name="Yang Y."/>
        </authorList>
    </citation>
    <scope>NUCLEOTIDE SEQUENCE</scope>
    <source>
        <tissue evidence="2">Spear leaf of Hainan Tall coconut</tissue>
    </source>
</reference>
<dbReference type="Proteomes" id="UP000797356">
    <property type="component" value="Chromosome 5"/>
</dbReference>
<proteinExistence type="predicted"/>
<evidence type="ECO:0000313" key="2">
    <source>
        <dbReference type="EMBL" id="KAG1341874.1"/>
    </source>
</evidence>
<name>A0A8K0I8C4_COCNU</name>
<reference evidence="2" key="2">
    <citation type="submission" date="2019-07" db="EMBL/GenBank/DDBJ databases">
        <authorList>
            <person name="Yang Y."/>
            <person name="Bocs S."/>
            <person name="Baudouin L."/>
        </authorList>
    </citation>
    <scope>NUCLEOTIDE SEQUENCE</scope>
    <source>
        <tissue evidence="2">Spear leaf of Hainan Tall coconut</tissue>
    </source>
</reference>
<comment type="caution">
    <text evidence="2">The sequence shown here is derived from an EMBL/GenBank/DDBJ whole genome shotgun (WGS) entry which is preliminary data.</text>
</comment>
<evidence type="ECO:0000313" key="3">
    <source>
        <dbReference type="Proteomes" id="UP000797356"/>
    </source>
</evidence>
<dbReference type="AlphaFoldDB" id="A0A8K0I8C4"/>
<dbReference type="OrthoDB" id="694133at2759"/>
<protein>
    <submittedName>
        <fullName evidence="2">Uncharacterized protein</fullName>
    </submittedName>
</protein>
<sequence>MVPTAAMLFLGHHQYWKANPSSLQYPVSNTSITFHVKFTDRMASNPPPSPPQAVGEAAGEKLEREDGKEVKTSSMEDKFEESLRLSCWS</sequence>
<organism evidence="2 3">
    <name type="scientific">Cocos nucifera</name>
    <name type="common">Coconut palm</name>
    <dbReference type="NCBI Taxonomy" id="13894"/>
    <lineage>
        <taxon>Eukaryota</taxon>
        <taxon>Viridiplantae</taxon>
        <taxon>Streptophyta</taxon>
        <taxon>Embryophyta</taxon>
        <taxon>Tracheophyta</taxon>
        <taxon>Spermatophyta</taxon>
        <taxon>Magnoliopsida</taxon>
        <taxon>Liliopsida</taxon>
        <taxon>Arecaceae</taxon>
        <taxon>Arecoideae</taxon>
        <taxon>Cocoseae</taxon>
        <taxon>Attaleinae</taxon>
        <taxon>Cocos</taxon>
    </lineage>
</organism>
<gene>
    <name evidence="2" type="ORF">COCNU_05G001030</name>
</gene>
<feature type="region of interest" description="Disordered" evidence="1">
    <location>
        <begin position="41"/>
        <end position="89"/>
    </location>
</feature>
<evidence type="ECO:0000256" key="1">
    <source>
        <dbReference type="SAM" id="MobiDB-lite"/>
    </source>
</evidence>